<protein>
    <submittedName>
        <fullName evidence="2">Uncharacterized protein</fullName>
    </submittedName>
</protein>
<reference evidence="2 3" key="1">
    <citation type="submission" date="2011-12" db="EMBL/GenBank/DDBJ databases">
        <title>Whole genome shotgun sequence of Gordonia effusa NBRC 100432.</title>
        <authorList>
            <person name="Yoshida I."/>
            <person name="Takarada H."/>
            <person name="Hosoyama A."/>
            <person name="Tsuchikane K."/>
            <person name="Katsumata H."/>
            <person name="Yamazaki S."/>
            <person name="Fujita N."/>
        </authorList>
    </citation>
    <scope>NUCLEOTIDE SEQUENCE [LARGE SCALE GENOMIC DNA]</scope>
    <source>
        <strain evidence="2 3">NBRC 100432</strain>
    </source>
</reference>
<dbReference type="AlphaFoldDB" id="H0R5B9"/>
<name>H0R5B9_9ACTN</name>
<feature type="region of interest" description="Disordered" evidence="1">
    <location>
        <begin position="1"/>
        <end position="24"/>
    </location>
</feature>
<dbReference type="Proteomes" id="UP000035034">
    <property type="component" value="Unassembled WGS sequence"/>
</dbReference>
<dbReference type="RefSeq" id="WP_007319605.1">
    <property type="nucleotide sequence ID" value="NZ_BAEH01000109.1"/>
</dbReference>
<proteinExistence type="predicted"/>
<comment type="caution">
    <text evidence="2">The sequence shown here is derived from an EMBL/GenBank/DDBJ whole genome shotgun (WGS) entry which is preliminary data.</text>
</comment>
<evidence type="ECO:0000313" key="3">
    <source>
        <dbReference type="Proteomes" id="UP000035034"/>
    </source>
</evidence>
<gene>
    <name evidence="2" type="ORF">GOEFS_109_00150</name>
</gene>
<evidence type="ECO:0000313" key="2">
    <source>
        <dbReference type="EMBL" id="GAB20270.1"/>
    </source>
</evidence>
<accession>H0R5B9</accession>
<dbReference type="EMBL" id="BAEH01000109">
    <property type="protein sequence ID" value="GAB20270.1"/>
    <property type="molecule type" value="Genomic_DNA"/>
</dbReference>
<sequence length="77" mass="8293">MSSNGNVPNPGVLSEMRESDKQLKVGDTVRETWSGIEGELLAIEGDVVTVNWPAGPRPSRLGWLVSVTRSNRSTAAE</sequence>
<feature type="compositionally biased region" description="Basic and acidic residues" evidence="1">
    <location>
        <begin position="15"/>
        <end position="24"/>
    </location>
</feature>
<dbReference type="STRING" id="1077974.GOEFS_109_00150"/>
<organism evidence="2 3">
    <name type="scientific">Gordonia effusa NBRC 100432</name>
    <dbReference type="NCBI Taxonomy" id="1077974"/>
    <lineage>
        <taxon>Bacteria</taxon>
        <taxon>Bacillati</taxon>
        <taxon>Actinomycetota</taxon>
        <taxon>Actinomycetes</taxon>
        <taxon>Mycobacteriales</taxon>
        <taxon>Gordoniaceae</taxon>
        <taxon>Gordonia</taxon>
    </lineage>
</organism>
<evidence type="ECO:0000256" key="1">
    <source>
        <dbReference type="SAM" id="MobiDB-lite"/>
    </source>
</evidence>
<keyword evidence="3" id="KW-1185">Reference proteome</keyword>